<feature type="compositionally biased region" description="Basic and acidic residues" evidence="1">
    <location>
        <begin position="325"/>
        <end position="344"/>
    </location>
</feature>
<feature type="region of interest" description="Disordered" evidence="1">
    <location>
        <begin position="314"/>
        <end position="363"/>
    </location>
</feature>
<name>A0A433U2W3_ELYCH</name>
<evidence type="ECO:0000256" key="1">
    <source>
        <dbReference type="SAM" id="MobiDB-lite"/>
    </source>
</evidence>
<keyword evidence="3" id="KW-1185">Reference proteome</keyword>
<reference evidence="2 3" key="1">
    <citation type="submission" date="2019-01" db="EMBL/GenBank/DDBJ databases">
        <title>A draft genome assembly of the solar-powered sea slug Elysia chlorotica.</title>
        <authorList>
            <person name="Cai H."/>
            <person name="Li Q."/>
            <person name="Fang X."/>
            <person name="Li J."/>
            <person name="Curtis N.E."/>
            <person name="Altenburger A."/>
            <person name="Shibata T."/>
            <person name="Feng M."/>
            <person name="Maeda T."/>
            <person name="Schwartz J.A."/>
            <person name="Shigenobu S."/>
            <person name="Lundholm N."/>
            <person name="Nishiyama T."/>
            <person name="Yang H."/>
            <person name="Hasebe M."/>
            <person name="Li S."/>
            <person name="Pierce S.K."/>
            <person name="Wang J."/>
        </authorList>
    </citation>
    <scope>NUCLEOTIDE SEQUENCE [LARGE SCALE GENOMIC DNA]</scope>
    <source>
        <strain evidence="2">EC2010</strain>
        <tissue evidence="2">Whole organism of an adult</tissue>
    </source>
</reference>
<dbReference type="STRING" id="188477.A0A433U2W3"/>
<organism evidence="2 3">
    <name type="scientific">Elysia chlorotica</name>
    <name type="common">Eastern emerald elysia</name>
    <name type="synonym">Sea slug</name>
    <dbReference type="NCBI Taxonomy" id="188477"/>
    <lineage>
        <taxon>Eukaryota</taxon>
        <taxon>Metazoa</taxon>
        <taxon>Spiralia</taxon>
        <taxon>Lophotrochozoa</taxon>
        <taxon>Mollusca</taxon>
        <taxon>Gastropoda</taxon>
        <taxon>Heterobranchia</taxon>
        <taxon>Euthyneura</taxon>
        <taxon>Panpulmonata</taxon>
        <taxon>Sacoglossa</taxon>
        <taxon>Placobranchoidea</taxon>
        <taxon>Plakobranchidae</taxon>
        <taxon>Elysia</taxon>
    </lineage>
</organism>
<feature type="compositionally biased region" description="Polar residues" evidence="1">
    <location>
        <begin position="288"/>
        <end position="302"/>
    </location>
</feature>
<accession>A0A433U2W3</accession>
<gene>
    <name evidence="2" type="ORF">EGW08_004064</name>
</gene>
<evidence type="ECO:0000313" key="3">
    <source>
        <dbReference type="Proteomes" id="UP000271974"/>
    </source>
</evidence>
<evidence type="ECO:0000313" key="2">
    <source>
        <dbReference type="EMBL" id="RUS88167.1"/>
    </source>
</evidence>
<dbReference type="OrthoDB" id="424310at2759"/>
<sequence length="656" mass="74727">MADLRGESRASGRSQYSESVVLNQDVGDLSAIEQDLGGQSRLANNSKAKSTRFNLSPESEVALESQTNLQRQTYTNMSLQAKLRDRLYDKPEHSGVMNYVRMLSMRKRPISVGDITPDLPMPVKRSTVLDPLPTTIPKKKAMHMQYASKSMTGMSVREQNVLQNIVTRKRPNQLEPLDTCRDTGSTSSGGTEFDELDYDDGLKMQEADLMTDLFSPTSYSETVSPTKTDPSSVVKRATGANNAETKSRGGQSNSRLTTTQFLEEEEDDDKADATFDVQDSSKDEETNAENQGGQKTQDNRPIQSDPKQFQIVESDVDHSSPLPKPSERSKSAGVDTRRSADSKKTKLTVKSQSTSHVSSKADPTKVLSYLKKNKYDDRVPENTSAYDQVIAMREALGWVTEIPRHGPDTREKMEKLKDIPENEKKAKEDTGEFFYCLPRNRNNLRSRYNPYDLQICYETDEKMNESNATPALWWLWERRMFYMVFQYPVFDNSEPLTQFTVRFSHHPRTKLYRCLFMANEVLQGCLIHVRNLCESARSLVKDGDPSSIISLVELDPTVTMTLQDFETLQKGRCDRAFDQLTVLREKVIEVVWESCAVTTQISFKYIAENKPLYAEIAEWRKVLARLSCFLRTVDYMLQDLLRHLVYSAAQRLLDHL</sequence>
<feature type="compositionally biased region" description="Polar residues" evidence="1">
    <location>
        <begin position="348"/>
        <end position="358"/>
    </location>
</feature>
<feature type="non-terminal residue" evidence="2">
    <location>
        <position position="656"/>
    </location>
</feature>
<dbReference type="AlphaFoldDB" id="A0A433U2W3"/>
<feature type="region of interest" description="Disordered" evidence="1">
    <location>
        <begin position="170"/>
        <end position="196"/>
    </location>
</feature>
<dbReference type="Proteomes" id="UP000271974">
    <property type="component" value="Unassembled WGS sequence"/>
</dbReference>
<feature type="compositionally biased region" description="Polar residues" evidence="1">
    <location>
        <begin position="216"/>
        <end position="231"/>
    </location>
</feature>
<dbReference type="EMBL" id="RQTK01000091">
    <property type="protein sequence ID" value="RUS88167.1"/>
    <property type="molecule type" value="Genomic_DNA"/>
</dbReference>
<feature type="compositionally biased region" description="Basic and acidic residues" evidence="1">
    <location>
        <begin position="1"/>
        <end position="10"/>
    </location>
</feature>
<feature type="compositionally biased region" description="Polar residues" evidence="1">
    <location>
        <begin position="11"/>
        <end position="20"/>
    </location>
</feature>
<proteinExistence type="predicted"/>
<protein>
    <submittedName>
        <fullName evidence="2">Uncharacterized protein</fullName>
    </submittedName>
</protein>
<feature type="compositionally biased region" description="Polar residues" evidence="1">
    <location>
        <begin position="239"/>
        <end position="261"/>
    </location>
</feature>
<feature type="region of interest" description="Disordered" evidence="1">
    <location>
        <begin position="1"/>
        <end position="20"/>
    </location>
</feature>
<feature type="region of interest" description="Disordered" evidence="1">
    <location>
        <begin position="216"/>
        <end position="302"/>
    </location>
</feature>
<comment type="caution">
    <text evidence="2">The sequence shown here is derived from an EMBL/GenBank/DDBJ whole genome shotgun (WGS) entry which is preliminary data.</text>
</comment>